<evidence type="ECO:0000313" key="2">
    <source>
        <dbReference type="EMBL" id="CAF9904536.1"/>
    </source>
</evidence>
<evidence type="ECO:0000313" key="3">
    <source>
        <dbReference type="Proteomes" id="UP000664169"/>
    </source>
</evidence>
<evidence type="ECO:0000256" key="1">
    <source>
        <dbReference type="SAM" id="MobiDB-lite"/>
    </source>
</evidence>
<sequence length="91" mass="8640">MTSSDGLGGGSSAAGSTNASQFSSNTSVTGTSAPSDTSLAGAITESTTSSHTNTLLPVTTPTDAPTTTRVSKGQADSKALPLVAGGPAIGL</sequence>
<dbReference type="Proteomes" id="UP000664169">
    <property type="component" value="Unassembled WGS sequence"/>
</dbReference>
<dbReference type="AlphaFoldDB" id="A0A8H3EKE0"/>
<feature type="compositionally biased region" description="Gly residues" evidence="1">
    <location>
        <begin position="1"/>
        <end position="12"/>
    </location>
</feature>
<reference evidence="2" key="1">
    <citation type="submission" date="2021-03" db="EMBL/GenBank/DDBJ databases">
        <authorList>
            <person name="Tagirdzhanova G."/>
        </authorList>
    </citation>
    <scope>NUCLEOTIDE SEQUENCE</scope>
</reference>
<name>A0A8H3EKE0_9LECA</name>
<feature type="compositionally biased region" description="Polar residues" evidence="1">
    <location>
        <begin position="21"/>
        <end position="53"/>
    </location>
</feature>
<feature type="region of interest" description="Disordered" evidence="1">
    <location>
        <begin position="1"/>
        <end position="79"/>
    </location>
</feature>
<feature type="compositionally biased region" description="Low complexity" evidence="1">
    <location>
        <begin position="54"/>
        <end position="68"/>
    </location>
</feature>
<organism evidence="2 3">
    <name type="scientific">Gomphillus americanus</name>
    <dbReference type="NCBI Taxonomy" id="1940652"/>
    <lineage>
        <taxon>Eukaryota</taxon>
        <taxon>Fungi</taxon>
        <taxon>Dikarya</taxon>
        <taxon>Ascomycota</taxon>
        <taxon>Pezizomycotina</taxon>
        <taxon>Lecanoromycetes</taxon>
        <taxon>OSLEUM clade</taxon>
        <taxon>Ostropomycetidae</taxon>
        <taxon>Ostropales</taxon>
        <taxon>Graphidaceae</taxon>
        <taxon>Gomphilloideae</taxon>
        <taxon>Gomphillus</taxon>
    </lineage>
</organism>
<accession>A0A8H3EKE0</accession>
<gene>
    <name evidence="2" type="ORF">GOMPHAMPRED_002872</name>
</gene>
<protein>
    <submittedName>
        <fullName evidence="2">Uncharacterized protein</fullName>
    </submittedName>
</protein>
<keyword evidence="3" id="KW-1185">Reference proteome</keyword>
<comment type="caution">
    <text evidence="2">The sequence shown here is derived from an EMBL/GenBank/DDBJ whole genome shotgun (WGS) entry which is preliminary data.</text>
</comment>
<dbReference type="EMBL" id="CAJPDQ010000002">
    <property type="protein sequence ID" value="CAF9904536.1"/>
    <property type="molecule type" value="Genomic_DNA"/>
</dbReference>
<proteinExistence type="predicted"/>